<proteinExistence type="predicted"/>
<dbReference type="EMBL" id="FUWS01000001">
    <property type="protein sequence ID" value="SJZ37658.1"/>
    <property type="molecule type" value="Genomic_DNA"/>
</dbReference>
<dbReference type="OrthoDB" id="2148488at2"/>
<sequence>MSEATEWEKLSDDELLDRVLDEIDRDPSPQWLGRVFAAIRAAGPATPHRGGAQETS</sequence>
<evidence type="ECO:0000313" key="1">
    <source>
        <dbReference type="EMBL" id="SJZ37658.1"/>
    </source>
</evidence>
<organism evidence="1 2">
    <name type="scientific">Marinactinospora thermotolerans DSM 45154</name>
    <dbReference type="NCBI Taxonomy" id="1122192"/>
    <lineage>
        <taxon>Bacteria</taxon>
        <taxon>Bacillati</taxon>
        <taxon>Actinomycetota</taxon>
        <taxon>Actinomycetes</taxon>
        <taxon>Streptosporangiales</taxon>
        <taxon>Nocardiopsidaceae</taxon>
        <taxon>Marinactinospora</taxon>
    </lineage>
</organism>
<dbReference type="AlphaFoldDB" id="A0A1T4K5C6"/>
<protein>
    <submittedName>
        <fullName evidence="1">Uncharacterized protein</fullName>
    </submittedName>
</protein>
<gene>
    <name evidence="1" type="ORF">SAMN02745673_00176</name>
</gene>
<keyword evidence="2" id="KW-1185">Reference proteome</keyword>
<accession>A0A1T4K5C6</accession>
<reference evidence="1 2" key="1">
    <citation type="submission" date="2017-02" db="EMBL/GenBank/DDBJ databases">
        <authorList>
            <person name="Peterson S.W."/>
        </authorList>
    </citation>
    <scope>NUCLEOTIDE SEQUENCE [LARGE SCALE GENOMIC DNA]</scope>
    <source>
        <strain evidence="1 2">DSM 45154</strain>
    </source>
</reference>
<dbReference type="RefSeq" id="WP_159457183.1">
    <property type="nucleotide sequence ID" value="NZ_FUWS01000001.1"/>
</dbReference>
<evidence type="ECO:0000313" key="2">
    <source>
        <dbReference type="Proteomes" id="UP000190637"/>
    </source>
</evidence>
<dbReference type="Proteomes" id="UP000190637">
    <property type="component" value="Unassembled WGS sequence"/>
</dbReference>
<name>A0A1T4K5C6_9ACTN</name>